<dbReference type="GO" id="GO:0005634">
    <property type="term" value="C:nucleus"/>
    <property type="evidence" value="ECO:0000318"/>
    <property type="project" value="GO_Central"/>
</dbReference>
<evidence type="ECO:0000256" key="1">
    <source>
        <dbReference type="ARBA" id="ARBA00022884"/>
    </source>
</evidence>
<feature type="region of interest" description="Disordered" evidence="3">
    <location>
        <begin position="162"/>
        <end position="220"/>
    </location>
</feature>
<evidence type="ECO:0000256" key="2">
    <source>
        <dbReference type="PROSITE-ProRule" id="PRU00176"/>
    </source>
</evidence>
<dbReference type="STRING" id="284811.Q754C1"/>
<feature type="compositionally biased region" description="Basic and acidic residues" evidence="3">
    <location>
        <begin position="7"/>
        <end position="17"/>
    </location>
</feature>
<evidence type="ECO:0000313" key="5">
    <source>
        <dbReference type="EMBL" id="AAS53520.1"/>
    </source>
</evidence>
<dbReference type="FunCoup" id="Q754C1">
    <property type="interactions" value="1221"/>
</dbReference>
<proteinExistence type="predicted"/>
<reference evidence="6" key="2">
    <citation type="journal article" date="2013" name="G3 (Bethesda)">
        <title>Genomes of Ashbya fungi isolated from insects reveal four mating-type loci, numerous translocations, lack of transposons, and distinct gene duplications.</title>
        <authorList>
            <person name="Dietrich F.S."/>
            <person name="Voegeli S."/>
            <person name="Kuo S."/>
            <person name="Philippsen P."/>
        </authorList>
    </citation>
    <scope>GENOME REANNOTATION</scope>
    <source>
        <strain evidence="6">ATCC 10895 / CBS 109.51 / FGSC 9923 / NRRL Y-1056</strain>
    </source>
</reference>
<protein>
    <submittedName>
        <fullName evidence="5">AFR149Cp</fullName>
    </submittedName>
</protein>
<dbReference type="PROSITE" id="PS50102">
    <property type="entry name" value="RRM"/>
    <property type="match status" value="1"/>
</dbReference>
<dbReference type="OrthoDB" id="346839at2759"/>
<dbReference type="HOGENOM" id="CLU_052367_2_1_1"/>
<feature type="compositionally biased region" description="Acidic residues" evidence="3">
    <location>
        <begin position="207"/>
        <end position="220"/>
    </location>
</feature>
<gene>
    <name evidence="5" type="ORF">AGOS_AFR149C</name>
</gene>
<dbReference type="RefSeq" id="NP_985696.1">
    <property type="nucleotide sequence ID" value="NM_211050.1"/>
</dbReference>
<evidence type="ECO:0000259" key="4">
    <source>
        <dbReference type="PROSITE" id="PS50102"/>
    </source>
</evidence>
<feature type="compositionally biased region" description="Basic and acidic residues" evidence="3">
    <location>
        <begin position="162"/>
        <end position="182"/>
    </location>
</feature>
<dbReference type="Gene3D" id="3.30.70.330">
    <property type="match status" value="1"/>
</dbReference>
<dbReference type="Proteomes" id="UP000000591">
    <property type="component" value="Chromosome VI"/>
</dbReference>
<dbReference type="EMBL" id="AE016819">
    <property type="protein sequence ID" value="AAS53520.1"/>
    <property type="molecule type" value="Genomic_DNA"/>
</dbReference>
<dbReference type="GO" id="GO:0003729">
    <property type="term" value="F:mRNA binding"/>
    <property type="evidence" value="ECO:0000318"/>
    <property type="project" value="GO_Central"/>
</dbReference>
<dbReference type="eggNOG" id="KOG0533">
    <property type="taxonomic scope" value="Eukaryota"/>
</dbReference>
<dbReference type="OMA" id="NEFGPIK"/>
<organism evidence="5 6">
    <name type="scientific">Eremothecium gossypii (strain ATCC 10895 / CBS 109.51 / FGSC 9923 / NRRL Y-1056)</name>
    <name type="common">Yeast</name>
    <name type="synonym">Ashbya gossypii</name>
    <dbReference type="NCBI Taxonomy" id="284811"/>
    <lineage>
        <taxon>Eukaryota</taxon>
        <taxon>Fungi</taxon>
        <taxon>Dikarya</taxon>
        <taxon>Ascomycota</taxon>
        <taxon>Saccharomycotina</taxon>
        <taxon>Saccharomycetes</taxon>
        <taxon>Saccharomycetales</taxon>
        <taxon>Saccharomycetaceae</taxon>
        <taxon>Eremothecium</taxon>
    </lineage>
</organism>
<dbReference type="SMART" id="SM00360">
    <property type="entry name" value="RRM"/>
    <property type="match status" value="1"/>
</dbReference>
<dbReference type="InterPro" id="IPR051229">
    <property type="entry name" value="ALYREF_mRNA_export"/>
</dbReference>
<sequence length="220" mass="24177">MSANLDKALDEIIDSQKKPVRRPNKNAPRKVAKSVTAGRRRGPAAGVRKSVPVERATSMLEAAYATKVNVEGLPRDIKEDAVRDFFRSSVGGLQRVLLSYNERGNSTGMATLTFANAEKAREAVKKFNGAPIDGGKSRLRLNLIVDPTRKPLAARIAPVAKGPERSLRVARPDPAVRRDTRAPTKKAVAAKAQKRKPKPQKKSLEQLDQEMADYFDEAKK</sequence>
<feature type="region of interest" description="Disordered" evidence="3">
    <location>
        <begin position="1"/>
        <end position="50"/>
    </location>
</feature>
<dbReference type="SUPFAM" id="SSF54928">
    <property type="entry name" value="RNA-binding domain, RBD"/>
    <property type="match status" value="1"/>
</dbReference>
<dbReference type="InterPro" id="IPR012677">
    <property type="entry name" value="Nucleotide-bd_a/b_plait_sf"/>
</dbReference>
<dbReference type="InterPro" id="IPR000504">
    <property type="entry name" value="RRM_dom"/>
</dbReference>
<feature type="compositionally biased region" description="Basic residues" evidence="3">
    <location>
        <begin position="192"/>
        <end position="201"/>
    </location>
</feature>
<feature type="compositionally biased region" description="Basic residues" evidence="3">
    <location>
        <begin position="18"/>
        <end position="42"/>
    </location>
</feature>
<evidence type="ECO:0000256" key="3">
    <source>
        <dbReference type="SAM" id="MobiDB-lite"/>
    </source>
</evidence>
<evidence type="ECO:0000313" key="6">
    <source>
        <dbReference type="Proteomes" id="UP000000591"/>
    </source>
</evidence>
<feature type="domain" description="RRM" evidence="4">
    <location>
        <begin position="66"/>
        <end position="146"/>
    </location>
</feature>
<reference evidence="5 6" key="1">
    <citation type="journal article" date="2004" name="Science">
        <title>The Ashbya gossypii genome as a tool for mapping the ancient Saccharomyces cerevisiae genome.</title>
        <authorList>
            <person name="Dietrich F.S."/>
            <person name="Voegeli S."/>
            <person name="Brachat S."/>
            <person name="Lerch A."/>
            <person name="Gates K."/>
            <person name="Steiner S."/>
            <person name="Mohr C."/>
            <person name="Pohlmann R."/>
            <person name="Luedi P."/>
            <person name="Choi S."/>
            <person name="Wing R.A."/>
            <person name="Flavier A."/>
            <person name="Gaffney T.D."/>
            <person name="Philippsen P."/>
        </authorList>
    </citation>
    <scope>NUCLEOTIDE SEQUENCE [LARGE SCALE GENOMIC DNA]</scope>
    <source>
        <strain evidence="6">ATCC 10895 / CBS 109.51 / FGSC 9923 / NRRL Y-1056</strain>
    </source>
</reference>
<accession>Q754C1</accession>
<name>Q754C1_EREGS</name>
<dbReference type="KEGG" id="ago:AGOS_AFR149C"/>
<dbReference type="InParanoid" id="Q754C1"/>
<dbReference type="InterPro" id="IPR035979">
    <property type="entry name" value="RBD_domain_sf"/>
</dbReference>
<dbReference type="GeneID" id="4621948"/>
<dbReference type="Pfam" id="PF00076">
    <property type="entry name" value="RRM_1"/>
    <property type="match status" value="1"/>
</dbReference>
<dbReference type="PANTHER" id="PTHR19965:SF35">
    <property type="entry name" value="RNA ANNEALING PROTEIN YRA1"/>
    <property type="match status" value="1"/>
</dbReference>
<keyword evidence="1 2" id="KW-0694">RNA-binding</keyword>
<dbReference type="AlphaFoldDB" id="Q754C1"/>
<dbReference type="PANTHER" id="PTHR19965">
    <property type="entry name" value="RNA AND EXPORT FACTOR BINDING PROTEIN"/>
    <property type="match status" value="1"/>
</dbReference>
<keyword evidence="6" id="KW-1185">Reference proteome</keyword>